<gene>
    <name evidence="6" type="ORF">A3K86_09365</name>
</gene>
<dbReference type="Gene3D" id="3.30.1330.60">
    <property type="entry name" value="OmpA-like domain"/>
    <property type="match status" value="1"/>
</dbReference>
<dbReference type="PROSITE" id="PS51257">
    <property type="entry name" value="PROKAR_LIPOPROTEIN"/>
    <property type="match status" value="1"/>
</dbReference>
<evidence type="ECO:0000256" key="3">
    <source>
        <dbReference type="ARBA" id="ARBA00023237"/>
    </source>
</evidence>
<comment type="subcellular location">
    <subcellularLocation>
        <location evidence="1">Cell outer membrane</location>
    </subcellularLocation>
</comment>
<dbReference type="PANTHER" id="PTHR30329:SF21">
    <property type="entry name" value="LIPOPROTEIN YIAD-RELATED"/>
    <property type="match status" value="1"/>
</dbReference>
<accession>A0A178KHV6</accession>
<dbReference type="InterPro" id="IPR050330">
    <property type="entry name" value="Bact_OuterMem_StrucFunc"/>
</dbReference>
<organism evidence="6 7">
    <name type="scientific">Photobacterium jeanii</name>
    <dbReference type="NCBI Taxonomy" id="858640"/>
    <lineage>
        <taxon>Bacteria</taxon>
        <taxon>Pseudomonadati</taxon>
        <taxon>Pseudomonadota</taxon>
        <taxon>Gammaproteobacteria</taxon>
        <taxon>Vibrionales</taxon>
        <taxon>Vibrionaceae</taxon>
        <taxon>Photobacterium</taxon>
    </lineage>
</organism>
<dbReference type="InterPro" id="IPR036737">
    <property type="entry name" value="OmpA-like_sf"/>
</dbReference>
<proteinExistence type="predicted"/>
<protein>
    <recommendedName>
        <fullName evidence="5">OmpA-like domain-containing protein</fullName>
    </recommendedName>
</protein>
<dbReference type="InterPro" id="IPR006665">
    <property type="entry name" value="OmpA-like"/>
</dbReference>
<evidence type="ECO:0000256" key="1">
    <source>
        <dbReference type="ARBA" id="ARBA00004442"/>
    </source>
</evidence>
<keyword evidence="2 4" id="KW-0472">Membrane</keyword>
<dbReference type="STRING" id="858640.A3K86_09365"/>
<dbReference type="InterPro" id="IPR006664">
    <property type="entry name" value="OMP_bac"/>
</dbReference>
<evidence type="ECO:0000313" key="7">
    <source>
        <dbReference type="Proteomes" id="UP000078503"/>
    </source>
</evidence>
<evidence type="ECO:0000259" key="5">
    <source>
        <dbReference type="PROSITE" id="PS51123"/>
    </source>
</evidence>
<reference evidence="6 7" key="1">
    <citation type="submission" date="2016-03" db="EMBL/GenBank/DDBJ databases">
        <title>Photobacterium proteolyticum sp. nov. a protease producing bacterium isolated from ocean sediments of Laizhou Bay.</title>
        <authorList>
            <person name="Li Y."/>
        </authorList>
    </citation>
    <scope>NUCLEOTIDE SEQUENCE [LARGE SCALE GENOMIC DNA]</scope>
    <source>
        <strain evidence="6 7">R-40508</strain>
    </source>
</reference>
<dbReference type="GO" id="GO:0009279">
    <property type="term" value="C:cell outer membrane"/>
    <property type="evidence" value="ECO:0007669"/>
    <property type="project" value="UniProtKB-SubCell"/>
</dbReference>
<dbReference type="RefSeq" id="WP_068330642.1">
    <property type="nucleotide sequence ID" value="NZ_LVHF01000016.1"/>
</dbReference>
<keyword evidence="7" id="KW-1185">Reference proteome</keyword>
<evidence type="ECO:0000313" key="6">
    <source>
        <dbReference type="EMBL" id="OAN16810.1"/>
    </source>
</evidence>
<evidence type="ECO:0000256" key="2">
    <source>
        <dbReference type="ARBA" id="ARBA00023136"/>
    </source>
</evidence>
<sequence length="267" mass="31057">MVRHHGIKLDYLSLGLGLWLMTGCSTWPAAGENPYSPPETEQWHELEHHDFELQILATRGAKSCLPGQYQTLENLYLKARQEAKAGFSDDADITLLQYQTQFAKIQQQMDWLEYHTLCLNPHYSEIELRDKFLVLMKIDNQFAFNRTQLLPDYQQALRRAASILKRQNHWHLQLTGFTDTIGSENYNQDLGMRRAETVKRFLIEQGVEAKQIAIFSAGERLSKENPASRTERLSNRKVEAVVLVEHHTRSPHRVYSLQDWHAVRESL</sequence>
<name>A0A178KHV6_9GAMM</name>
<dbReference type="PROSITE" id="PS51123">
    <property type="entry name" value="OMPA_2"/>
    <property type="match status" value="1"/>
</dbReference>
<dbReference type="PANTHER" id="PTHR30329">
    <property type="entry name" value="STATOR ELEMENT OF FLAGELLAR MOTOR COMPLEX"/>
    <property type="match status" value="1"/>
</dbReference>
<dbReference type="SUPFAM" id="SSF103088">
    <property type="entry name" value="OmpA-like"/>
    <property type="match status" value="1"/>
</dbReference>
<dbReference type="CDD" id="cd07185">
    <property type="entry name" value="OmpA_C-like"/>
    <property type="match status" value="1"/>
</dbReference>
<dbReference type="AlphaFoldDB" id="A0A178KHV6"/>
<evidence type="ECO:0000256" key="4">
    <source>
        <dbReference type="PROSITE-ProRule" id="PRU00473"/>
    </source>
</evidence>
<feature type="domain" description="OmpA-like" evidence="5">
    <location>
        <begin position="129"/>
        <end position="246"/>
    </location>
</feature>
<dbReference type="Proteomes" id="UP000078503">
    <property type="component" value="Unassembled WGS sequence"/>
</dbReference>
<keyword evidence="3" id="KW-0998">Cell outer membrane</keyword>
<dbReference type="EMBL" id="LVHF01000016">
    <property type="protein sequence ID" value="OAN16810.1"/>
    <property type="molecule type" value="Genomic_DNA"/>
</dbReference>
<dbReference type="PRINTS" id="PR01021">
    <property type="entry name" value="OMPADOMAIN"/>
</dbReference>
<dbReference type="Pfam" id="PF00691">
    <property type="entry name" value="OmpA"/>
    <property type="match status" value="1"/>
</dbReference>
<dbReference type="OrthoDB" id="5587802at2"/>
<comment type="caution">
    <text evidence="6">The sequence shown here is derived from an EMBL/GenBank/DDBJ whole genome shotgun (WGS) entry which is preliminary data.</text>
</comment>